<comment type="caution">
    <text evidence="1">The sequence shown here is derived from an EMBL/GenBank/DDBJ whole genome shotgun (WGS) entry which is preliminary data.</text>
</comment>
<dbReference type="EMBL" id="PYAX01000009">
    <property type="protein sequence ID" value="PSL53425.1"/>
    <property type="molecule type" value="Genomic_DNA"/>
</dbReference>
<protein>
    <submittedName>
        <fullName evidence="1">Immunity protein Imm1 of predicted polymorphic toxin system</fullName>
    </submittedName>
</protein>
<dbReference type="Proteomes" id="UP000241118">
    <property type="component" value="Unassembled WGS sequence"/>
</dbReference>
<proteinExistence type="predicted"/>
<accession>A0A2P8I4L9</accession>
<evidence type="ECO:0000313" key="2">
    <source>
        <dbReference type="Proteomes" id="UP000241118"/>
    </source>
</evidence>
<organism evidence="1 2">
    <name type="scientific">Saccharothrix carnea</name>
    <dbReference type="NCBI Taxonomy" id="1280637"/>
    <lineage>
        <taxon>Bacteria</taxon>
        <taxon>Bacillati</taxon>
        <taxon>Actinomycetota</taxon>
        <taxon>Actinomycetes</taxon>
        <taxon>Pseudonocardiales</taxon>
        <taxon>Pseudonocardiaceae</taxon>
        <taxon>Saccharothrix</taxon>
    </lineage>
</organism>
<sequence length="117" mass="12917">MIQANFASGVDELRAAEDVRRLLDRLTAAQDATLVHTDCPDHHVRVGVRGDRGAMLFTDVITGSWASLGEGPRRRPRYAGVDFPTHCEIPIADLAVAIEEFLATGQRPTLVPWQQVR</sequence>
<dbReference type="AlphaFoldDB" id="A0A2P8I4L9"/>
<dbReference type="RefSeq" id="WP_181320405.1">
    <property type="nucleotide sequence ID" value="NZ_PYAX01000009.1"/>
</dbReference>
<dbReference type="Pfam" id="PF14430">
    <property type="entry name" value="Imm1"/>
    <property type="match status" value="1"/>
</dbReference>
<reference evidence="1 2" key="1">
    <citation type="submission" date="2018-03" db="EMBL/GenBank/DDBJ databases">
        <title>Genomic Encyclopedia of Type Strains, Phase III (KMG-III): the genomes of soil and plant-associated and newly described type strains.</title>
        <authorList>
            <person name="Whitman W."/>
        </authorList>
    </citation>
    <scope>NUCLEOTIDE SEQUENCE [LARGE SCALE GENOMIC DNA]</scope>
    <source>
        <strain evidence="1 2">CGMCC 4.7097</strain>
    </source>
</reference>
<keyword evidence="2" id="KW-1185">Reference proteome</keyword>
<name>A0A2P8I4L9_SACCR</name>
<gene>
    <name evidence="1" type="ORF">B0I31_109215</name>
</gene>
<evidence type="ECO:0000313" key="1">
    <source>
        <dbReference type="EMBL" id="PSL53425.1"/>
    </source>
</evidence>
<dbReference type="InterPro" id="IPR025680">
    <property type="entry name" value="DddI"/>
</dbReference>